<gene>
    <name evidence="2" type="ORF">DIE28_12535</name>
</gene>
<feature type="signal peptide" evidence="1">
    <location>
        <begin position="1"/>
        <end position="18"/>
    </location>
</feature>
<proteinExistence type="predicted"/>
<protein>
    <submittedName>
        <fullName evidence="2">Uncharacterized protein</fullName>
    </submittedName>
</protein>
<dbReference type="Proteomes" id="UP000256679">
    <property type="component" value="Unassembled WGS sequence"/>
</dbReference>
<evidence type="ECO:0000256" key="1">
    <source>
        <dbReference type="SAM" id="SignalP"/>
    </source>
</evidence>
<evidence type="ECO:0000313" key="3">
    <source>
        <dbReference type="Proteomes" id="UP000256679"/>
    </source>
</evidence>
<comment type="caution">
    <text evidence="2">The sequence shown here is derived from an EMBL/GenBank/DDBJ whole genome shotgun (WGS) entry which is preliminary data.</text>
</comment>
<accession>A0A3D8P989</accession>
<name>A0A3D8P989_9RHOB</name>
<feature type="chain" id="PRO_5017776953" evidence="1">
    <location>
        <begin position="19"/>
        <end position="111"/>
    </location>
</feature>
<keyword evidence="1" id="KW-0732">Signal</keyword>
<organism evidence="2 3">
    <name type="scientific">Paracoccus thiocyanatus</name>
    <dbReference type="NCBI Taxonomy" id="34006"/>
    <lineage>
        <taxon>Bacteria</taxon>
        <taxon>Pseudomonadati</taxon>
        <taxon>Pseudomonadota</taxon>
        <taxon>Alphaproteobacteria</taxon>
        <taxon>Rhodobacterales</taxon>
        <taxon>Paracoccaceae</taxon>
        <taxon>Paracoccus</taxon>
    </lineage>
</organism>
<sequence>MRLAPAALVATATPAVVAAGVEETPVMRLFRKWKAADAAFIAADEADADRLHDVRWNIETRLINTPSQNMKDVLIKLNAWTYFGDGDLEGKFNPHLEMFWAEAQALIGDAA</sequence>
<dbReference type="AlphaFoldDB" id="A0A3D8P989"/>
<dbReference type="EMBL" id="QFCQ01000075">
    <property type="protein sequence ID" value="RDW12636.1"/>
    <property type="molecule type" value="Genomic_DNA"/>
</dbReference>
<evidence type="ECO:0000313" key="2">
    <source>
        <dbReference type="EMBL" id="RDW12636.1"/>
    </source>
</evidence>
<reference evidence="2 3" key="1">
    <citation type="submission" date="2018-05" db="EMBL/GenBank/DDBJ databases">
        <title>Whole genome sequencing of Paracoccus thiocyanatus SST.</title>
        <authorList>
            <person name="Ghosh W."/>
            <person name="Rameez M.J."/>
            <person name="Roy C."/>
        </authorList>
    </citation>
    <scope>NUCLEOTIDE SEQUENCE [LARGE SCALE GENOMIC DNA]</scope>
    <source>
        <strain evidence="2 3">SST</strain>
    </source>
</reference>
<keyword evidence="3" id="KW-1185">Reference proteome</keyword>